<dbReference type="Pfam" id="PF09995">
    <property type="entry name" value="MPAB_Lcp_cat"/>
    <property type="match status" value="1"/>
</dbReference>
<dbReference type="PANTHER" id="PTHR36124">
    <property type="match status" value="1"/>
</dbReference>
<comment type="caution">
    <text evidence="3">The sequence shown here is derived from an EMBL/GenBank/DDBJ whole genome shotgun (WGS) entry which is preliminary data.</text>
</comment>
<dbReference type="GO" id="GO:0016491">
    <property type="term" value="F:oxidoreductase activity"/>
    <property type="evidence" value="ECO:0007669"/>
    <property type="project" value="InterPro"/>
</dbReference>
<dbReference type="PANTHER" id="PTHR36124:SF1">
    <property type="entry name" value="ER-BOUND OXYGENASE MPAB_MPAB'_RUBBER OXYGENASE CATALYTIC DOMAIN-CONTAINING PROTEIN"/>
    <property type="match status" value="1"/>
</dbReference>
<evidence type="ECO:0000259" key="2">
    <source>
        <dbReference type="Pfam" id="PF09995"/>
    </source>
</evidence>
<dbReference type="EMBL" id="QWLM01000024">
    <property type="protein sequence ID" value="RHW43741.1"/>
    <property type="molecule type" value="Genomic_DNA"/>
</dbReference>
<gene>
    <name evidence="3" type="ORF">D1832_14150</name>
</gene>
<dbReference type="AlphaFoldDB" id="A0A417Z106"/>
<dbReference type="RefSeq" id="WP_118914985.1">
    <property type="nucleotide sequence ID" value="NZ_CBCRVH010000012.1"/>
</dbReference>
<evidence type="ECO:0000256" key="1">
    <source>
        <dbReference type="SAM" id="MobiDB-lite"/>
    </source>
</evidence>
<protein>
    <submittedName>
        <fullName evidence="3">DUF2236 domain-containing protein</fullName>
    </submittedName>
</protein>
<dbReference type="Proteomes" id="UP000285376">
    <property type="component" value="Unassembled WGS sequence"/>
</dbReference>
<name>A0A417Z106_9MICO</name>
<feature type="domain" description="ER-bound oxygenase mpaB/mpaB'/Rubber oxygenase catalytic" evidence="2">
    <location>
        <begin position="43"/>
        <end position="233"/>
    </location>
</feature>
<accession>A0A417Z106</accession>
<reference evidence="3 4" key="1">
    <citation type="submission" date="2018-08" db="EMBL/GenBank/DDBJ databases">
        <title>Whole genome sequence analysis of Dermacoccus abyssi bacteria isolated from Deep Mariana trench Micromonospora spp reveals genes involved in the environmental adaptation and production of secondary metabolites.</title>
        <authorList>
            <person name="Abdel-Mageed W.M."/>
            <person name="Lehri B."/>
            <person name="Nouioui I."/>
            <person name="Goodfellow I."/>
            <person name="Jaspars M."/>
            <person name="Karlyshev A."/>
        </authorList>
    </citation>
    <scope>NUCLEOTIDE SEQUENCE [LARGE SCALE GENOMIC DNA]</scope>
    <source>
        <strain evidence="3 4">MT1.1</strain>
    </source>
</reference>
<dbReference type="InterPro" id="IPR018713">
    <property type="entry name" value="MPAB/Lcp_cat_dom"/>
</dbReference>
<dbReference type="InterPro" id="IPR046366">
    <property type="entry name" value="MPAB"/>
</dbReference>
<organism evidence="3 4">
    <name type="scientific">Dermacoccus abyssi</name>
    <dbReference type="NCBI Taxonomy" id="322596"/>
    <lineage>
        <taxon>Bacteria</taxon>
        <taxon>Bacillati</taxon>
        <taxon>Actinomycetota</taxon>
        <taxon>Actinomycetes</taxon>
        <taxon>Micrococcales</taxon>
        <taxon>Dermacoccaceae</taxon>
        <taxon>Dermacoccus</taxon>
    </lineage>
</organism>
<evidence type="ECO:0000313" key="4">
    <source>
        <dbReference type="Proteomes" id="UP000285376"/>
    </source>
</evidence>
<sequence>MHVTRKHRLARLHQLADEGRWHEVYRQHIFFEFPHEARLGFQLAFMRPFCDPEMAEILVSAGRITSDAQHRGYATAIVLSEIIAEGPEGPRGRRMLAHMNRQHHKFPITPEQMTYVLSAFVVAPTRYIERTGWRPVDEIERIAAARFYDTLGKHMGIKTRHASYEDACRIFDDYEAHHLRPSEDTKLLGEQTTSFLATRLPWPISGIAGQLFSSQVGDDIVAQAVGLPSTSPLARRVSNSVVKARRFALSRLPAPQLPTFSPGQPAGPYRTGYSLSDVEAD</sequence>
<feature type="region of interest" description="Disordered" evidence="1">
    <location>
        <begin position="256"/>
        <end position="281"/>
    </location>
</feature>
<evidence type="ECO:0000313" key="3">
    <source>
        <dbReference type="EMBL" id="RHW43741.1"/>
    </source>
</evidence>
<proteinExistence type="predicted"/>